<accession>A0ABT6FJG5</accession>
<sequence>MSIPSRVGIGMAMLVAGVAVGRSTVADRGEAPAAGVASTAAVDPVPPRAWEATVHLPLADELGRPFTAEEWGEALEILVTRFGGATLAEPREGCWLDARRGVLREPIRPVAVSFAPHRLEEFRRAALDVGRHLGQEAVYVRFDEPRVELIPVRSARPGSGR</sequence>
<gene>
    <name evidence="1" type="ORF">PZE19_28480</name>
</gene>
<reference evidence="1 2" key="1">
    <citation type="submission" date="2023-03" db="EMBL/GenBank/DDBJ databases">
        <title>Paludisphaera mucosa sp. nov. a novel planctomycete from northern fen.</title>
        <authorList>
            <person name="Ivanova A."/>
        </authorList>
    </citation>
    <scope>NUCLEOTIDE SEQUENCE [LARGE SCALE GENOMIC DNA]</scope>
    <source>
        <strain evidence="1 2">Pla2</strain>
    </source>
</reference>
<evidence type="ECO:0000313" key="2">
    <source>
        <dbReference type="Proteomes" id="UP001216907"/>
    </source>
</evidence>
<dbReference type="RefSeq" id="WP_277863990.1">
    <property type="nucleotide sequence ID" value="NZ_JARRAG010000002.1"/>
</dbReference>
<comment type="caution">
    <text evidence="1">The sequence shown here is derived from an EMBL/GenBank/DDBJ whole genome shotgun (WGS) entry which is preliminary data.</text>
</comment>
<dbReference type="Proteomes" id="UP001216907">
    <property type="component" value="Unassembled WGS sequence"/>
</dbReference>
<proteinExistence type="predicted"/>
<evidence type="ECO:0000313" key="1">
    <source>
        <dbReference type="EMBL" id="MDG3007718.1"/>
    </source>
</evidence>
<protein>
    <recommendedName>
        <fullName evidence="3">Toxin co-regulated pilus biosynthesis protein Q C-terminal domain-containing protein</fullName>
    </recommendedName>
</protein>
<keyword evidence="2" id="KW-1185">Reference proteome</keyword>
<name>A0ABT6FJG5_9BACT</name>
<evidence type="ECO:0008006" key="3">
    <source>
        <dbReference type="Google" id="ProtNLM"/>
    </source>
</evidence>
<organism evidence="1 2">
    <name type="scientific">Paludisphaera mucosa</name>
    <dbReference type="NCBI Taxonomy" id="3030827"/>
    <lineage>
        <taxon>Bacteria</taxon>
        <taxon>Pseudomonadati</taxon>
        <taxon>Planctomycetota</taxon>
        <taxon>Planctomycetia</taxon>
        <taxon>Isosphaerales</taxon>
        <taxon>Isosphaeraceae</taxon>
        <taxon>Paludisphaera</taxon>
    </lineage>
</organism>
<dbReference type="EMBL" id="JARRAG010000002">
    <property type="protein sequence ID" value="MDG3007718.1"/>
    <property type="molecule type" value="Genomic_DNA"/>
</dbReference>